<dbReference type="PATRIC" id="fig|1515334.3.peg.387"/>
<keyword evidence="3" id="KW-1185">Reference proteome</keyword>
<dbReference type="Proteomes" id="UP000030960">
    <property type="component" value="Unassembled WGS sequence"/>
</dbReference>
<proteinExistence type="predicted"/>
<evidence type="ECO:0000256" key="1">
    <source>
        <dbReference type="SAM" id="MobiDB-lite"/>
    </source>
</evidence>
<dbReference type="EMBL" id="JSUQ01000001">
    <property type="protein sequence ID" value="KHQ55348.1"/>
    <property type="molecule type" value="Genomic_DNA"/>
</dbReference>
<organism evidence="2 3">
    <name type="scientific">Mameliella alba</name>
    <dbReference type="NCBI Taxonomy" id="561184"/>
    <lineage>
        <taxon>Bacteria</taxon>
        <taxon>Pseudomonadati</taxon>
        <taxon>Pseudomonadota</taxon>
        <taxon>Alphaproteobacteria</taxon>
        <taxon>Rhodobacterales</taxon>
        <taxon>Roseobacteraceae</taxon>
        <taxon>Mameliella</taxon>
    </lineage>
</organism>
<protein>
    <submittedName>
        <fullName evidence="2">Uncharacterized protein</fullName>
    </submittedName>
</protein>
<sequence length="567" mass="63138">MQARQALPSSRSSWHSHRMKDLVCPSPRTGLRPPSQVMRLHRMGASFPTRLSFLRVLTRRLAAEGARLRRPVWNIGADGFGHAVYTIALGGHDYSLVAVSTHLPDEMRTDRVIATAWDTAYVLYDGVPDSDEIARICAAAPQQEAARYTERDLVLSRANKSVRLFSHVIERLRAGRQPDEALVNEVGYLMRTTAVYGNGKFGIADRGLIAGRPGIEGPFAAEMLTVWMIRSFTHDVVEHLGGTALDPALKRHLGIGNSTGLGMAPFLVSHPVLLNNWMQARETALARVRALPTLGREDRTRLTTLCDRVAAHLDEWQVPAPDHQARIDLIRAEWPAIRGFVEELPQDSPVDALIRRSEAFSVDTQELCVALALEPFGDIVDDLAAGMTDPLAPPVNGFDDAQSLRTAIETHFDWVLRLDFEETAQQRRFWYVSEEKLEPRLGDRFDDPGADRESPLDIARRVQALWHALDGVTDLRAFRAARPEHELAIARVACLAAHPYAEIRDNLIAESCLPIDMLRCKLAFFGATKFDPKSDRWTRITLAQGGPLPEDLGTARADDWWLAGFGA</sequence>
<comment type="caution">
    <text evidence="2">The sequence shown here is derived from an EMBL/GenBank/DDBJ whole genome shotgun (WGS) entry which is preliminary data.</text>
</comment>
<feature type="region of interest" description="Disordered" evidence="1">
    <location>
        <begin position="1"/>
        <end position="29"/>
    </location>
</feature>
<accession>A0A0B3S8R4</accession>
<name>A0A0B3S8R4_9RHOB</name>
<dbReference type="AlphaFoldDB" id="A0A0B3S8R4"/>
<dbReference type="STRING" id="561184.SAMN05216376_103388"/>
<evidence type="ECO:0000313" key="3">
    <source>
        <dbReference type="Proteomes" id="UP000030960"/>
    </source>
</evidence>
<gene>
    <name evidence="2" type="ORF">OA50_00384</name>
</gene>
<reference evidence="2 3" key="1">
    <citation type="submission" date="2014-10" db="EMBL/GenBank/DDBJ databases">
        <title>Genome sequence of Ponticoccus sp. strain UMTAT08 isolated from clonal culture of toxic dinoflagellate Alexandrium tamiyavanichii.</title>
        <authorList>
            <person name="Gan H.Y."/>
            <person name="Muhd D.-D."/>
            <person name="Mohd Noor M.E."/>
            <person name="Yeong Y.S."/>
            <person name="Usup G."/>
        </authorList>
    </citation>
    <scope>NUCLEOTIDE SEQUENCE [LARGE SCALE GENOMIC DNA]</scope>
    <source>
        <strain evidence="2 3">UMTAT08</strain>
    </source>
</reference>
<evidence type="ECO:0000313" key="2">
    <source>
        <dbReference type="EMBL" id="KHQ55348.1"/>
    </source>
</evidence>